<gene>
    <name evidence="2" type="ORF">OUY24_30820</name>
</gene>
<dbReference type="SUPFAM" id="SSF56601">
    <property type="entry name" value="beta-lactamase/transpeptidase-like"/>
    <property type="match status" value="1"/>
</dbReference>
<evidence type="ECO:0000259" key="1">
    <source>
        <dbReference type="Pfam" id="PF13354"/>
    </source>
</evidence>
<protein>
    <submittedName>
        <fullName evidence="2">Class A beta-lactamase-related serine hydrolase</fullName>
    </submittedName>
</protein>
<accession>A0ABT4T6I5</accession>
<dbReference type="RefSeq" id="WP_271278807.1">
    <property type="nucleotide sequence ID" value="NZ_JAPNUD010000119.1"/>
</dbReference>
<comment type="caution">
    <text evidence="2">The sequence shown here is derived from an EMBL/GenBank/DDBJ whole genome shotgun (WGS) entry which is preliminary data.</text>
</comment>
<evidence type="ECO:0000313" key="3">
    <source>
        <dbReference type="Proteomes" id="UP001212498"/>
    </source>
</evidence>
<evidence type="ECO:0000313" key="2">
    <source>
        <dbReference type="EMBL" id="MDA0645040.1"/>
    </source>
</evidence>
<reference evidence="2 3" key="1">
    <citation type="submission" date="2022-11" db="EMBL/GenBank/DDBJ databases">
        <title>Nonomuraea corallina sp. nov., a new species of the genus Nonomuraea isolated from sea side sediment in Thai sea.</title>
        <authorList>
            <person name="Ngamcharungchit C."/>
            <person name="Matsumoto A."/>
            <person name="Suriyachadkun C."/>
            <person name="Panbangred W."/>
            <person name="Inahashi Y."/>
            <person name="Intra B."/>
        </authorList>
    </citation>
    <scope>NUCLEOTIDE SEQUENCE [LARGE SCALE GENOMIC DNA]</scope>
    <source>
        <strain evidence="2 3">DSM 43553</strain>
    </source>
</reference>
<sequence length="247" mass="25269">MGPGSRVDAGLSALAWREDVELPLASVGKVLLLAEVAMGIDGGVLDPDEPVSLHDDDYCGGSGLLPGLSARTWTVGDLALLTASVSDNTATNALLRRIGLDRVNAAAAALGLTHTRLLDRIREPRGPEHPPAFALGTAGELAGLAALLSGPEGWQVLMRGWMLANTDHGLVPAFMGHDPEGGRLANKTGTDDGVRADVGILGPVAYAVLASGPPGSDHGLVRAVRQAGALITAASRTLPWPAGPERG</sequence>
<dbReference type="InterPro" id="IPR000871">
    <property type="entry name" value="Beta-lactam_class-A"/>
</dbReference>
<keyword evidence="2" id="KW-0378">Hydrolase</keyword>
<dbReference type="GO" id="GO:0016787">
    <property type="term" value="F:hydrolase activity"/>
    <property type="evidence" value="ECO:0007669"/>
    <property type="project" value="UniProtKB-KW"/>
</dbReference>
<dbReference type="Proteomes" id="UP001212498">
    <property type="component" value="Unassembled WGS sequence"/>
</dbReference>
<dbReference type="Gene3D" id="3.40.710.10">
    <property type="entry name" value="DD-peptidase/beta-lactamase superfamily"/>
    <property type="match status" value="1"/>
</dbReference>
<proteinExistence type="predicted"/>
<dbReference type="PANTHER" id="PTHR35333">
    <property type="entry name" value="BETA-LACTAMASE"/>
    <property type="match status" value="1"/>
</dbReference>
<organism evidence="2 3">
    <name type="scientific">Nonomuraea ferruginea</name>
    <dbReference type="NCBI Taxonomy" id="46174"/>
    <lineage>
        <taxon>Bacteria</taxon>
        <taxon>Bacillati</taxon>
        <taxon>Actinomycetota</taxon>
        <taxon>Actinomycetes</taxon>
        <taxon>Streptosporangiales</taxon>
        <taxon>Streptosporangiaceae</taxon>
        <taxon>Nonomuraea</taxon>
    </lineage>
</organism>
<dbReference type="PANTHER" id="PTHR35333:SF3">
    <property type="entry name" value="BETA-LACTAMASE-TYPE TRANSPEPTIDASE FOLD CONTAINING PROTEIN"/>
    <property type="match status" value="1"/>
</dbReference>
<keyword evidence="3" id="KW-1185">Reference proteome</keyword>
<dbReference type="InterPro" id="IPR012338">
    <property type="entry name" value="Beta-lactam/transpept-like"/>
</dbReference>
<dbReference type="EMBL" id="JAPNUD010000119">
    <property type="protein sequence ID" value="MDA0645040.1"/>
    <property type="molecule type" value="Genomic_DNA"/>
</dbReference>
<name>A0ABT4T6I5_9ACTN</name>
<dbReference type="Pfam" id="PF13354">
    <property type="entry name" value="Beta-lactamase2"/>
    <property type="match status" value="1"/>
</dbReference>
<feature type="domain" description="Beta-lactamase class A catalytic" evidence="1">
    <location>
        <begin position="14"/>
        <end position="207"/>
    </location>
</feature>
<dbReference type="InterPro" id="IPR045155">
    <property type="entry name" value="Beta-lactam_cat"/>
</dbReference>